<dbReference type="RefSeq" id="WP_147166550.1">
    <property type="nucleotide sequence ID" value="NZ_VOOR01000009.1"/>
</dbReference>
<dbReference type="Proteomes" id="UP000321580">
    <property type="component" value="Unassembled WGS sequence"/>
</dbReference>
<sequence length="247" mass="27547">MNHRFARSLTLFILAASLLVGCTAQQIQATLETLSSGSGALTNEEIGRGLKQALEFGISEGAERLSQQDGYYKSPYKIGLPPEAQKVADRLQNIPGFREVEEVILEKINRGAEDAAAKAKPIFVDAIKAMTFRDALDILMGNDDAATQYLNRVTYNNLYAEFNPVIVSSLDKFKARQYWGDAVNAYNKIPFVEQANPDLDDYVTRQALKGLFTMVEKKEKEIRTNVSARTTDLLKRVFARQDNKSGN</sequence>
<gene>
    <name evidence="2" type="ORF">FRY97_06050</name>
</gene>
<keyword evidence="1" id="KW-0732">Signal</keyword>
<evidence type="ECO:0000256" key="1">
    <source>
        <dbReference type="SAM" id="SignalP"/>
    </source>
</evidence>
<dbReference type="AlphaFoldDB" id="A0A5C6RT66"/>
<reference evidence="2 3" key="1">
    <citation type="submission" date="2019-08" db="EMBL/GenBank/DDBJ databases">
        <title>Genome of Phaeodactylibacter luteus.</title>
        <authorList>
            <person name="Bowman J.P."/>
        </authorList>
    </citation>
    <scope>NUCLEOTIDE SEQUENCE [LARGE SCALE GENOMIC DNA]</scope>
    <source>
        <strain evidence="2 3">KCTC 42180</strain>
    </source>
</reference>
<comment type="caution">
    <text evidence="2">The sequence shown here is derived from an EMBL/GenBank/DDBJ whole genome shotgun (WGS) entry which is preliminary data.</text>
</comment>
<accession>A0A5C6RT66</accession>
<keyword evidence="3" id="KW-1185">Reference proteome</keyword>
<name>A0A5C6RT66_9BACT</name>
<protein>
    <submittedName>
        <fullName evidence="2">DUF4197 domain-containing protein</fullName>
    </submittedName>
</protein>
<proteinExistence type="predicted"/>
<evidence type="ECO:0000313" key="2">
    <source>
        <dbReference type="EMBL" id="TXB65541.1"/>
    </source>
</evidence>
<feature type="signal peptide" evidence="1">
    <location>
        <begin position="1"/>
        <end position="29"/>
    </location>
</feature>
<dbReference type="PROSITE" id="PS51257">
    <property type="entry name" value="PROKAR_LIPOPROTEIN"/>
    <property type="match status" value="1"/>
</dbReference>
<dbReference type="Pfam" id="PF13852">
    <property type="entry name" value="DUF4197"/>
    <property type="match status" value="1"/>
</dbReference>
<dbReference type="InterPro" id="IPR025245">
    <property type="entry name" value="DUF4197"/>
</dbReference>
<dbReference type="EMBL" id="VOOR01000009">
    <property type="protein sequence ID" value="TXB65541.1"/>
    <property type="molecule type" value="Genomic_DNA"/>
</dbReference>
<dbReference type="OrthoDB" id="5292580at2"/>
<feature type="chain" id="PRO_5023045530" evidence="1">
    <location>
        <begin position="30"/>
        <end position="247"/>
    </location>
</feature>
<evidence type="ECO:0000313" key="3">
    <source>
        <dbReference type="Proteomes" id="UP000321580"/>
    </source>
</evidence>
<organism evidence="2 3">
    <name type="scientific">Phaeodactylibacter luteus</name>
    <dbReference type="NCBI Taxonomy" id="1564516"/>
    <lineage>
        <taxon>Bacteria</taxon>
        <taxon>Pseudomonadati</taxon>
        <taxon>Bacteroidota</taxon>
        <taxon>Saprospiria</taxon>
        <taxon>Saprospirales</taxon>
        <taxon>Haliscomenobacteraceae</taxon>
        <taxon>Phaeodactylibacter</taxon>
    </lineage>
</organism>